<keyword evidence="7" id="KW-1185">Reference proteome</keyword>
<dbReference type="SUPFAM" id="SSF47473">
    <property type="entry name" value="EF-hand"/>
    <property type="match status" value="3"/>
</dbReference>
<organism evidence="5 6">
    <name type="scientific">Polarella glacialis</name>
    <name type="common">Dinoflagellate</name>
    <dbReference type="NCBI Taxonomy" id="89957"/>
    <lineage>
        <taxon>Eukaryota</taxon>
        <taxon>Sar</taxon>
        <taxon>Alveolata</taxon>
        <taxon>Dinophyceae</taxon>
        <taxon>Suessiales</taxon>
        <taxon>Suessiaceae</taxon>
        <taxon>Polarella</taxon>
    </lineage>
</organism>
<dbReference type="SMART" id="SM00054">
    <property type="entry name" value="EFh"/>
    <property type="match status" value="2"/>
</dbReference>
<dbReference type="GO" id="GO:0005509">
    <property type="term" value="F:calcium ion binding"/>
    <property type="evidence" value="ECO:0007669"/>
    <property type="project" value="InterPro"/>
</dbReference>
<dbReference type="AlphaFoldDB" id="A0A813IYA2"/>
<comment type="similarity">
    <text evidence="1">Belongs to the TPPP family.</text>
</comment>
<evidence type="ECO:0000256" key="2">
    <source>
        <dbReference type="ARBA" id="ARBA00022837"/>
    </source>
</evidence>
<keyword evidence="2" id="KW-0106">Calcium</keyword>
<dbReference type="Pfam" id="PF13499">
    <property type="entry name" value="EF-hand_7"/>
    <property type="match status" value="1"/>
</dbReference>
<dbReference type="InterPro" id="IPR002048">
    <property type="entry name" value="EF_hand_dom"/>
</dbReference>
<reference evidence="5" key="1">
    <citation type="submission" date="2021-02" db="EMBL/GenBank/DDBJ databases">
        <authorList>
            <person name="Dougan E. K."/>
            <person name="Rhodes N."/>
            <person name="Thang M."/>
            <person name="Chan C."/>
        </authorList>
    </citation>
    <scope>NUCLEOTIDE SEQUENCE</scope>
</reference>
<dbReference type="InterPro" id="IPR011992">
    <property type="entry name" value="EF-hand-dom_pair"/>
</dbReference>
<dbReference type="InterPro" id="IPR018247">
    <property type="entry name" value="EF_Hand_1_Ca_BS"/>
</dbReference>
<dbReference type="CDD" id="cd00051">
    <property type="entry name" value="EFh"/>
    <property type="match status" value="1"/>
</dbReference>
<dbReference type="InterPro" id="IPR008907">
    <property type="entry name" value="TPP/p25"/>
</dbReference>
<dbReference type="Proteomes" id="UP000654075">
    <property type="component" value="Unassembled WGS sequence"/>
</dbReference>
<dbReference type="PANTHER" id="PTHR12932:SF9">
    <property type="entry name" value="TUBULIN POLYMERIZATION-PROMOTING PROTEIN HOMOLOG"/>
    <property type="match status" value="1"/>
</dbReference>
<evidence type="ECO:0000313" key="7">
    <source>
        <dbReference type="Proteomes" id="UP000654075"/>
    </source>
</evidence>
<comment type="caution">
    <text evidence="5">The sequence shown here is derived from an EMBL/GenBank/DDBJ whole genome shotgun (WGS) entry which is preliminary data.</text>
</comment>
<sequence>MDAAKRAEFKRRFDKLDTNGDGQLDFIELCRLLKRGNPNMRDADISKLFKVVDGDGSGTVDFEEFINYLYQPKDQAEGDWAAVQDRFDAFGGKDGLDGKEFMKFAQDSNLFDRKFKKTDIDIVFAKVVTKGTRKINWGQFQSGIRLIAEKKECTVQVVQEAIEATSGPKLSGTKAEANRFHDDKASYTGSHTFNEKHGTDGAAHAVSGSARHERLAASAQVQEGSDEIDWGAVQDVYIAFAGTNGLDNAEFKKVCEDCGLFDKSFAVVDCDLIFSSVKGRTARKIEYEEFKNTVRKIAKRKGCETQEIQKQICKTGGPIHKGTEAGFNRFHDDKTSYTGTHSGK</sequence>
<dbReference type="PROSITE" id="PS00018">
    <property type="entry name" value="EF_HAND_1"/>
    <property type="match status" value="2"/>
</dbReference>
<proteinExistence type="inferred from homology"/>
<feature type="domain" description="EF-hand" evidence="3">
    <location>
        <begin position="4"/>
        <end position="39"/>
    </location>
</feature>
<dbReference type="PROSITE" id="PS50222">
    <property type="entry name" value="EF_HAND_2"/>
    <property type="match status" value="2"/>
</dbReference>
<name>A0A813IYA2_POLGL</name>
<gene>
    <name evidence="4" type="ORF">PGLA1383_LOCUS51535</name>
    <name evidence="5" type="ORF">PGLA2088_LOCUS12834</name>
</gene>
<evidence type="ECO:0000313" key="5">
    <source>
        <dbReference type="EMBL" id="CAE8657479.1"/>
    </source>
</evidence>
<feature type="domain" description="EF-hand" evidence="3">
    <location>
        <begin position="40"/>
        <end position="75"/>
    </location>
</feature>
<dbReference type="Gene3D" id="1.10.238.10">
    <property type="entry name" value="EF-hand"/>
    <property type="match status" value="3"/>
</dbReference>
<dbReference type="GO" id="GO:0005874">
    <property type="term" value="C:microtubule"/>
    <property type="evidence" value="ECO:0007669"/>
    <property type="project" value="TreeGrafter"/>
</dbReference>
<evidence type="ECO:0000313" key="4">
    <source>
        <dbReference type="EMBL" id="CAE8635994.1"/>
    </source>
</evidence>
<evidence type="ECO:0000256" key="1">
    <source>
        <dbReference type="ARBA" id="ARBA00010994"/>
    </source>
</evidence>
<dbReference type="EMBL" id="CAJNNV010031386">
    <property type="protein sequence ID" value="CAE8635994.1"/>
    <property type="molecule type" value="Genomic_DNA"/>
</dbReference>
<dbReference type="PANTHER" id="PTHR12932">
    <property type="entry name" value="P25 ALPHA-RELATED"/>
    <property type="match status" value="1"/>
</dbReference>
<dbReference type="OrthoDB" id="548799at2759"/>
<accession>A0A813IYA2</accession>
<evidence type="ECO:0000313" key="6">
    <source>
        <dbReference type="Proteomes" id="UP000626109"/>
    </source>
</evidence>
<dbReference type="GO" id="GO:0032273">
    <property type="term" value="P:positive regulation of protein polymerization"/>
    <property type="evidence" value="ECO:0007669"/>
    <property type="project" value="TreeGrafter"/>
</dbReference>
<dbReference type="Proteomes" id="UP000626109">
    <property type="component" value="Unassembled WGS sequence"/>
</dbReference>
<dbReference type="GO" id="GO:0046785">
    <property type="term" value="P:microtubule polymerization"/>
    <property type="evidence" value="ECO:0007669"/>
    <property type="project" value="InterPro"/>
</dbReference>
<dbReference type="EMBL" id="CAJNNW010015241">
    <property type="protein sequence ID" value="CAE8657479.1"/>
    <property type="molecule type" value="Genomic_DNA"/>
</dbReference>
<protein>
    <recommendedName>
        <fullName evidence="3">EF-hand domain-containing protein</fullName>
    </recommendedName>
</protein>
<dbReference type="GO" id="GO:0015631">
    <property type="term" value="F:tubulin binding"/>
    <property type="evidence" value="ECO:0007669"/>
    <property type="project" value="InterPro"/>
</dbReference>
<dbReference type="Pfam" id="PF05517">
    <property type="entry name" value="p25-alpha"/>
    <property type="match status" value="2"/>
</dbReference>
<evidence type="ECO:0000259" key="3">
    <source>
        <dbReference type="PROSITE" id="PS50222"/>
    </source>
</evidence>
<dbReference type="GO" id="GO:0001578">
    <property type="term" value="P:microtubule bundle formation"/>
    <property type="evidence" value="ECO:0007669"/>
    <property type="project" value="TreeGrafter"/>
</dbReference>